<organism evidence="2 3">
    <name type="scientific">Pseudonocardia hydrocarbonoxydans</name>
    <dbReference type="NCBI Taxonomy" id="76726"/>
    <lineage>
        <taxon>Bacteria</taxon>
        <taxon>Bacillati</taxon>
        <taxon>Actinomycetota</taxon>
        <taxon>Actinomycetes</taxon>
        <taxon>Pseudonocardiales</taxon>
        <taxon>Pseudonocardiaceae</taxon>
        <taxon>Pseudonocardia</taxon>
    </lineage>
</organism>
<gene>
    <name evidence="2" type="ORF">PHY01_05250</name>
</gene>
<evidence type="ECO:0000259" key="1">
    <source>
        <dbReference type="PROSITE" id="PS51725"/>
    </source>
</evidence>
<proteinExistence type="predicted"/>
<feature type="domain" description="ABM" evidence="1">
    <location>
        <begin position="2"/>
        <end position="91"/>
    </location>
</feature>
<dbReference type="InterPro" id="IPR011008">
    <property type="entry name" value="Dimeric_a/b-barrel"/>
</dbReference>
<dbReference type="Gene3D" id="3.30.70.100">
    <property type="match status" value="1"/>
</dbReference>
<protein>
    <recommendedName>
        <fullName evidence="1">ABM domain-containing protein</fullName>
    </recommendedName>
</protein>
<dbReference type="EMBL" id="BJNG01000004">
    <property type="protein sequence ID" value="GEC18242.1"/>
    <property type="molecule type" value="Genomic_DNA"/>
</dbReference>
<dbReference type="Pfam" id="PF03992">
    <property type="entry name" value="ABM"/>
    <property type="match status" value="1"/>
</dbReference>
<dbReference type="AlphaFoldDB" id="A0A4Y3WGW7"/>
<dbReference type="InterPro" id="IPR007138">
    <property type="entry name" value="ABM_dom"/>
</dbReference>
<comment type="caution">
    <text evidence="2">The sequence shown here is derived from an EMBL/GenBank/DDBJ whole genome shotgun (WGS) entry which is preliminary data.</text>
</comment>
<dbReference type="OrthoDB" id="9798157at2"/>
<dbReference type="SUPFAM" id="SSF54909">
    <property type="entry name" value="Dimeric alpha+beta barrel"/>
    <property type="match status" value="1"/>
</dbReference>
<dbReference type="RefSeq" id="WP_141276648.1">
    <property type="nucleotide sequence ID" value="NZ_BAAARZ010000025.1"/>
</dbReference>
<dbReference type="PROSITE" id="PS51725">
    <property type="entry name" value="ABM"/>
    <property type="match status" value="1"/>
</dbReference>
<accession>A0A4Y3WGW7</accession>
<sequence length="101" mass="11163">MITEIADFAVLPDKQEQFADAVREGLALVGDTPGFRGARLTRSVETPTRFVLLIEWDTVEAHTVGFRESEAFPKWRAIVGPFFDGPPTVEHVTELVAHPAS</sequence>
<dbReference type="Proteomes" id="UP000320338">
    <property type="component" value="Unassembled WGS sequence"/>
</dbReference>
<name>A0A4Y3WGW7_9PSEU</name>
<evidence type="ECO:0000313" key="3">
    <source>
        <dbReference type="Proteomes" id="UP000320338"/>
    </source>
</evidence>
<keyword evidence="3" id="KW-1185">Reference proteome</keyword>
<reference evidence="2 3" key="1">
    <citation type="submission" date="2019-06" db="EMBL/GenBank/DDBJ databases">
        <title>Whole genome shotgun sequence of Pseudonocardia hydrocarbonoxydans NBRC 14498.</title>
        <authorList>
            <person name="Hosoyama A."/>
            <person name="Uohara A."/>
            <person name="Ohji S."/>
            <person name="Ichikawa N."/>
        </authorList>
    </citation>
    <scope>NUCLEOTIDE SEQUENCE [LARGE SCALE GENOMIC DNA]</scope>
    <source>
        <strain evidence="2 3">NBRC 14498</strain>
    </source>
</reference>
<evidence type="ECO:0000313" key="2">
    <source>
        <dbReference type="EMBL" id="GEC18242.1"/>
    </source>
</evidence>